<evidence type="ECO:0000313" key="3">
    <source>
        <dbReference type="EMBL" id="MDF1585326.1"/>
    </source>
</evidence>
<gene>
    <name evidence="3" type="ORF">PZ740_02885</name>
</gene>
<dbReference type="RefSeq" id="WP_327787742.1">
    <property type="nucleotide sequence ID" value="NZ_JARGEQ010000016.1"/>
</dbReference>
<feature type="signal peptide" evidence="2">
    <location>
        <begin position="1"/>
        <end position="20"/>
    </location>
</feature>
<protein>
    <submittedName>
        <fullName evidence="3">Uncharacterized protein</fullName>
    </submittedName>
</protein>
<evidence type="ECO:0000256" key="1">
    <source>
        <dbReference type="SAM" id="MobiDB-lite"/>
    </source>
</evidence>
<name>A0AAP3UYW2_9PROT</name>
<keyword evidence="4" id="KW-1185">Reference proteome</keyword>
<sequence length="108" mass="11343">MATLLVGLALQGALASPVVANGFLEDRPFQFRDPAGMSALILQEDLRQKKINDLYQPPKTTVYSTSTTSVGTSVTIDAGDNTTVDVDVESNNSGDISAGSELNGRLSP</sequence>
<dbReference type="EMBL" id="JARGEQ010000016">
    <property type="protein sequence ID" value="MDF1585326.1"/>
    <property type="molecule type" value="Genomic_DNA"/>
</dbReference>
<keyword evidence="2" id="KW-0732">Signal</keyword>
<comment type="caution">
    <text evidence="3">The sequence shown here is derived from an EMBL/GenBank/DDBJ whole genome shotgun (WGS) entry which is preliminary data.</text>
</comment>
<proteinExistence type="predicted"/>
<dbReference type="AlphaFoldDB" id="A0AAP3UYW2"/>
<organism evidence="3 4">
    <name type="scientific">Marinimicrococcus flavescens</name>
    <dbReference type="NCBI Taxonomy" id="3031815"/>
    <lineage>
        <taxon>Bacteria</taxon>
        <taxon>Pseudomonadati</taxon>
        <taxon>Pseudomonadota</taxon>
        <taxon>Alphaproteobacteria</taxon>
        <taxon>Geminicoccales</taxon>
        <taxon>Geminicoccaceae</taxon>
        <taxon>Marinimicrococcus</taxon>
    </lineage>
</organism>
<accession>A0AAP3UYW2</accession>
<dbReference type="Proteomes" id="UP001301140">
    <property type="component" value="Unassembled WGS sequence"/>
</dbReference>
<evidence type="ECO:0000256" key="2">
    <source>
        <dbReference type="SAM" id="SignalP"/>
    </source>
</evidence>
<feature type="chain" id="PRO_5042827482" evidence="2">
    <location>
        <begin position="21"/>
        <end position="108"/>
    </location>
</feature>
<reference evidence="3 4" key="1">
    <citation type="submission" date="2023-03" db="EMBL/GenBank/DDBJ databases">
        <title>YIM 152171 draft genome.</title>
        <authorList>
            <person name="Yang Z."/>
        </authorList>
    </citation>
    <scope>NUCLEOTIDE SEQUENCE [LARGE SCALE GENOMIC DNA]</scope>
    <source>
        <strain evidence="3 4">YIM 152171</strain>
    </source>
</reference>
<feature type="region of interest" description="Disordered" evidence="1">
    <location>
        <begin position="78"/>
        <end position="108"/>
    </location>
</feature>
<feature type="compositionally biased region" description="Polar residues" evidence="1">
    <location>
        <begin position="80"/>
        <end position="95"/>
    </location>
</feature>
<evidence type="ECO:0000313" key="4">
    <source>
        <dbReference type="Proteomes" id="UP001301140"/>
    </source>
</evidence>